<dbReference type="Pfam" id="PF23261">
    <property type="entry name" value="zf-CCCH_11"/>
    <property type="match status" value="1"/>
</dbReference>
<dbReference type="GeneID" id="101576304"/>
<evidence type="ECO:0000313" key="12">
    <source>
        <dbReference type="RefSeq" id="XP_023567498.1"/>
    </source>
</evidence>
<name>A0A6P6E5E5_OCTDE</name>
<dbReference type="InterPro" id="IPR045234">
    <property type="entry name" value="Unkempt-like"/>
</dbReference>
<keyword evidence="1 4" id="KW-0479">Metal-binding</keyword>
<dbReference type="SUPFAM" id="SSF90229">
    <property type="entry name" value="CCCH zinc finger"/>
    <property type="match status" value="1"/>
</dbReference>
<feature type="compositionally biased region" description="Basic and acidic residues" evidence="6">
    <location>
        <begin position="208"/>
        <end position="227"/>
    </location>
</feature>
<dbReference type="GO" id="GO:0008270">
    <property type="term" value="F:zinc ion binding"/>
    <property type="evidence" value="ECO:0007669"/>
    <property type="project" value="UniProtKB-KW"/>
</dbReference>
<evidence type="ECO:0000256" key="6">
    <source>
        <dbReference type="SAM" id="MobiDB-lite"/>
    </source>
</evidence>
<feature type="compositionally biased region" description="Basic and acidic residues" evidence="6">
    <location>
        <begin position="96"/>
        <end position="106"/>
    </location>
</feature>
<dbReference type="RefSeq" id="XP_023567497.1">
    <property type="nucleotide sequence ID" value="XM_023711729.1"/>
</dbReference>
<dbReference type="Pfam" id="PF23035">
    <property type="entry name" value="zf-CCCH_UNK-like_4th"/>
    <property type="match status" value="1"/>
</dbReference>
<dbReference type="PANTHER" id="PTHR14493">
    <property type="entry name" value="UNKEMPT FAMILY MEMBER"/>
    <property type="match status" value="1"/>
</dbReference>
<evidence type="ECO:0000256" key="2">
    <source>
        <dbReference type="ARBA" id="ARBA00022771"/>
    </source>
</evidence>
<feature type="coiled-coil region" evidence="5">
    <location>
        <begin position="429"/>
        <end position="505"/>
    </location>
</feature>
<feature type="domain" description="C3H1-type" evidence="8">
    <location>
        <begin position="150"/>
        <end position="178"/>
    </location>
</feature>
<dbReference type="PROSITE" id="PS50089">
    <property type="entry name" value="ZF_RING_2"/>
    <property type="match status" value="1"/>
</dbReference>
<dbReference type="Proteomes" id="UP000515203">
    <property type="component" value="Unplaced"/>
</dbReference>
<feature type="compositionally biased region" description="Low complexity" evidence="6">
    <location>
        <begin position="250"/>
        <end position="266"/>
    </location>
</feature>
<evidence type="ECO:0000259" key="7">
    <source>
        <dbReference type="PROSITE" id="PS50089"/>
    </source>
</evidence>
<evidence type="ECO:0000256" key="1">
    <source>
        <dbReference type="ARBA" id="ARBA00022723"/>
    </source>
</evidence>
<evidence type="ECO:0000313" key="10">
    <source>
        <dbReference type="RefSeq" id="XP_023567496.1"/>
    </source>
</evidence>
<evidence type="ECO:0000313" key="9">
    <source>
        <dbReference type="Proteomes" id="UP000515203"/>
    </source>
</evidence>
<evidence type="ECO:0000256" key="5">
    <source>
        <dbReference type="SAM" id="Coils"/>
    </source>
</evidence>
<protein>
    <submittedName>
        <fullName evidence="10 11">E3 ubiquitin-protein ligase UNKL isoform X4</fullName>
    </submittedName>
</protein>
<reference evidence="10 11" key="1">
    <citation type="submission" date="2025-04" db="UniProtKB">
        <authorList>
            <consortium name="RefSeq"/>
        </authorList>
    </citation>
    <scope>IDENTIFICATION</scope>
</reference>
<dbReference type="Gene3D" id="4.10.1000.10">
    <property type="entry name" value="Zinc finger, CCCH-type"/>
    <property type="match status" value="1"/>
</dbReference>
<dbReference type="PANTHER" id="PTHR14493:SF37">
    <property type="entry name" value="E3 UBIQUITIN-PROTEIN LIGASE UNKL-RELATED"/>
    <property type="match status" value="1"/>
</dbReference>
<keyword evidence="2 4" id="KW-0863">Zinc-finger</keyword>
<evidence type="ECO:0000256" key="4">
    <source>
        <dbReference type="PROSITE-ProRule" id="PRU00723"/>
    </source>
</evidence>
<dbReference type="AlphaFoldDB" id="A0A6P6E5E5"/>
<dbReference type="CTD" id="64718"/>
<dbReference type="InterPro" id="IPR001841">
    <property type="entry name" value="Znf_RING"/>
</dbReference>
<dbReference type="SMART" id="SM00356">
    <property type="entry name" value="ZnF_C3H1"/>
    <property type="match status" value="3"/>
</dbReference>
<organism evidence="9 10">
    <name type="scientific">Octodon degus</name>
    <name type="common">Degu</name>
    <name type="synonym">Sciurus degus</name>
    <dbReference type="NCBI Taxonomy" id="10160"/>
    <lineage>
        <taxon>Eukaryota</taxon>
        <taxon>Metazoa</taxon>
        <taxon>Chordata</taxon>
        <taxon>Craniata</taxon>
        <taxon>Vertebrata</taxon>
        <taxon>Euteleostomi</taxon>
        <taxon>Mammalia</taxon>
        <taxon>Eutheria</taxon>
        <taxon>Euarchontoglires</taxon>
        <taxon>Glires</taxon>
        <taxon>Rodentia</taxon>
        <taxon>Hystricomorpha</taxon>
        <taxon>Octodontidae</taxon>
        <taxon>Octodon</taxon>
    </lineage>
</organism>
<dbReference type="InterPro" id="IPR057296">
    <property type="entry name" value="UNK_Znf_5"/>
</dbReference>
<feature type="domain" description="C3H1-type" evidence="8">
    <location>
        <begin position="108"/>
        <end position="142"/>
    </location>
</feature>
<accession>A0A6P6E5E5</accession>
<dbReference type="InterPro" id="IPR057295">
    <property type="entry name" value="UNK_Znf_4"/>
</dbReference>
<dbReference type="Gene3D" id="3.30.40.10">
    <property type="entry name" value="Zinc/RING finger domain, C3HC4 (zinc finger)"/>
    <property type="match status" value="1"/>
</dbReference>
<feature type="region of interest" description="Disordered" evidence="6">
    <location>
        <begin position="96"/>
        <end position="123"/>
    </location>
</feature>
<dbReference type="RefSeq" id="XP_023567496.1">
    <property type="nucleotide sequence ID" value="XM_023711728.1"/>
</dbReference>
<evidence type="ECO:0000259" key="8">
    <source>
        <dbReference type="PROSITE" id="PS50103"/>
    </source>
</evidence>
<keyword evidence="9" id="KW-1185">Reference proteome</keyword>
<dbReference type="InterPro" id="IPR000571">
    <property type="entry name" value="Znf_CCCH"/>
</dbReference>
<dbReference type="Pfam" id="PF00642">
    <property type="entry name" value="zf-CCCH"/>
    <property type="match status" value="1"/>
</dbReference>
<dbReference type="PROSITE" id="PS50103">
    <property type="entry name" value="ZF_C3H1"/>
    <property type="match status" value="2"/>
</dbReference>
<dbReference type="RefSeq" id="XP_023567498.1">
    <property type="nucleotide sequence ID" value="XM_023711730.1"/>
</dbReference>
<feature type="region of interest" description="Disordered" evidence="6">
    <location>
        <begin position="324"/>
        <end position="380"/>
    </location>
</feature>
<feature type="zinc finger region" description="C3H1-type" evidence="4">
    <location>
        <begin position="150"/>
        <end position="178"/>
    </location>
</feature>
<evidence type="ECO:0000313" key="11">
    <source>
        <dbReference type="RefSeq" id="XP_023567497.1"/>
    </source>
</evidence>
<evidence type="ECO:0000256" key="3">
    <source>
        <dbReference type="ARBA" id="ARBA00022833"/>
    </source>
</evidence>
<dbReference type="InterPro" id="IPR036855">
    <property type="entry name" value="Znf_CCCH_sf"/>
</dbReference>
<feature type="region of interest" description="Disordered" evidence="6">
    <location>
        <begin position="192"/>
        <end position="227"/>
    </location>
</feature>
<proteinExistence type="predicted"/>
<feature type="region of interest" description="Disordered" evidence="6">
    <location>
        <begin position="250"/>
        <end position="273"/>
    </location>
</feature>
<feature type="compositionally biased region" description="Low complexity" evidence="6">
    <location>
        <begin position="192"/>
        <end position="201"/>
    </location>
</feature>
<dbReference type="InterPro" id="IPR013083">
    <property type="entry name" value="Znf_RING/FYVE/PHD"/>
</dbReference>
<gene>
    <name evidence="10 11 12" type="primary">Unkl</name>
</gene>
<keyword evidence="3 4" id="KW-0862">Zinc</keyword>
<feature type="compositionally biased region" description="Low complexity" evidence="6">
    <location>
        <begin position="330"/>
        <end position="359"/>
    </location>
</feature>
<feature type="zinc finger region" description="C3H1-type" evidence="4">
    <location>
        <begin position="108"/>
        <end position="142"/>
    </location>
</feature>
<keyword evidence="5" id="KW-0175">Coiled coil</keyword>
<sequence length="592" mass="63246">MHCAFAHGPLDLRPPVCDIRELQAQEALQNGQLGGGDGMPDLQPGVLASQAMIEKILGEDPRWQDTNFVLGSYKTEPCPKPPRLCRQGYACPHYHNGRDRRRDPRRLPYRSTPCPSVKHGDEWGEPSRCDSGDSCQYCHSRTEQQFHPEIYKSTKCNDMRQTGYCPRGPFCAFAHVEKTLGTASDWGCRDLSSASSASAHSGQSGNAKRRDSPADGSHKASEPDGKQNHLAVFTVVHPLAPSISSSVASSLASSAGSGSSSPTALPTRGPVADPAGNTVEAVLGSALDLHLSDINIASLDKDLEEHDAHDLGLTGAQSLAGSAPVAIPGSLPRSPSLHSSSSLSTSPLSSLSQSLSGPLTASAMTPPQQPPPLKSEPAALGSAASSYSSLGLNGVPGSIWDFVSGSFSPSPSPILNTGPPASSPNGAELARVRRQLDEAKRKIRQWEESWQQVKQACDAWQREAQEAKERARVADSDRQLALQRKEEVEAQVKQLQEELEGLGLLSSLPGLRSCGDIGSIPLPKLHSLQSQLRLDLEAVDGVIFQLRAKQCVACRERACGNTTQPCQHRVLCEPCAASAPECPYCKGQPLPW</sequence>
<feature type="domain" description="RING-type" evidence="7">
    <location>
        <begin position="551"/>
        <end position="586"/>
    </location>
</feature>